<accession>A0ABS8Q0C1</accession>
<evidence type="ECO:0000313" key="2">
    <source>
        <dbReference type="EMBL" id="MCD2426068.1"/>
    </source>
</evidence>
<evidence type="ECO:0000256" key="1">
    <source>
        <dbReference type="SAM" id="MobiDB-lite"/>
    </source>
</evidence>
<sequence>MKRTVFFVWMIAAVLVLMPGCKKSPQDDQPDPDEWERGIPSFQPKGEPVGTAVKKVMGPDGGSIASGDAHLQVSIPPGSFAEATEISIQPISNTLEEGTGRNAYRIEAQGRKLLKPATLTFNYAGRMATEGAENVLMIAYQRGDGAWCAKPTSVDTESQTVSVTTSHFSDWMFFENLSLRKDRELVENNDKVELDLLETSLLAPLASPGSDDADALPLSLFQDLGPKKYTSLQWKIVEGPGKLEVRKNTKGVMAKAIYTAPAVISESKTVTIQVEATSKGTLPDPGYPGGRRPIGKMIFLTSIKLSPDAYFKGTVGGQPFDFDVIGARVRGGSLQIDGGDSKAGTGINIYCNGLKQNVYNGGRGSGEFYMTYSKGVPRIMFFSFYNSCSGGEQFSGKLTFTTVTDDFIEGSVTGTVFFTDNRCSFTDSKELSATFKVAYPDAP</sequence>
<comment type="caution">
    <text evidence="2">The sequence shown here is derived from an EMBL/GenBank/DDBJ whole genome shotgun (WGS) entry which is preliminary data.</text>
</comment>
<proteinExistence type="predicted"/>
<reference evidence="2 3" key="1">
    <citation type="submission" date="2021-11" db="EMBL/GenBank/DDBJ databases">
        <title>Genomic of Niabella pedocola.</title>
        <authorList>
            <person name="Wu T."/>
        </authorList>
    </citation>
    <scope>NUCLEOTIDE SEQUENCE [LARGE SCALE GENOMIC DNA]</scope>
    <source>
        <strain evidence="2 3">JCM 31011</strain>
    </source>
</reference>
<gene>
    <name evidence="2" type="ORF">LQ567_25010</name>
</gene>
<dbReference type="RefSeq" id="WP_231008658.1">
    <property type="nucleotide sequence ID" value="NZ_JAJNEC010000008.1"/>
</dbReference>
<evidence type="ECO:0000313" key="3">
    <source>
        <dbReference type="Proteomes" id="UP001199816"/>
    </source>
</evidence>
<evidence type="ECO:0008006" key="4">
    <source>
        <dbReference type="Google" id="ProtNLM"/>
    </source>
</evidence>
<keyword evidence="3" id="KW-1185">Reference proteome</keyword>
<protein>
    <recommendedName>
        <fullName evidence="4">ZU5 domain-containing protein</fullName>
    </recommendedName>
</protein>
<dbReference type="Proteomes" id="UP001199816">
    <property type="component" value="Unassembled WGS sequence"/>
</dbReference>
<name>A0ABS8Q0C1_9BACT</name>
<dbReference type="EMBL" id="JAJNEC010000008">
    <property type="protein sequence ID" value="MCD2426068.1"/>
    <property type="molecule type" value="Genomic_DNA"/>
</dbReference>
<feature type="region of interest" description="Disordered" evidence="1">
    <location>
        <begin position="21"/>
        <end position="49"/>
    </location>
</feature>
<organism evidence="2 3">
    <name type="scientific">Niabella pedocola</name>
    <dbReference type="NCBI Taxonomy" id="1752077"/>
    <lineage>
        <taxon>Bacteria</taxon>
        <taxon>Pseudomonadati</taxon>
        <taxon>Bacteroidota</taxon>
        <taxon>Chitinophagia</taxon>
        <taxon>Chitinophagales</taxon>
        <taxon>Chitinophagaceae</taxon>
        <taxon>Niabella</taxon>
    </lineage>
</organism>
<dbReference type="Gene3D" id="2.60.220.30">
    <property type="match status" value="1"/>
</dbReference>